<evidence type="ECO:0000259" key="1">
    <source>
        <dbReference type="Pfam" id="PF08241"/>
    </source>
</evidence>
<name>A0A1H1L569_9FLAO</name>
<dbReference type="AlphaFoldDB" id="A0A1H1L569"/>
<protein>
    <submittedName>
        <fullName evidence="2">Methyltransferase domain-containing protein</fullName>
    </submittedName>
</protein>
<proteinExistence type="predicted"/>
<sequence length="284" mass="33019">MDTSVKNQEKNKAHYEKLYSKYNVKNILYWINNLESFLASATSTETSWFAIYQGNFKDQIKGKKVLEMGCGDCVNAAVMAALGARVYANDIADASRQIVRDINRAYNFEYPIEFVSGDFLKNDLAGGSFDFVIGKAFLHHLELDIEEKFIAETNRLLKENGEARFFEPAINSLLLDKLRWYVPVKGRPSKIKRKEFEAWKHNDPHPDRSFSSRHFEEAGRSFFQEIEITPVGTLERFSRLLKWGEKRNAYKRWALKAELKLPKSINRTFTRSQLIIYRKPIKAL</sequence>
<dbReference type="EMBL" id="LT629745">
    <property type="protein sequence ID" value="SDR69422.1"/>
    <property type="molecule type" value="Genomic_DNA"/>
</dbReference>
<dbReference type="STRING" id="1250231.SAMN04488552_0554"/>
<dbReference type="GO" id="GO:0032259">
    <property type="term" value="P:methylation"/>
    <property type="evidence" value="ECO:0007669"/>
    <property type="project" value="UniProtKB-KW"/>
</dbReference>
<dbReference type="InterPro" id="IPR029063">
    <property type="entry name" value="SAM-dependent_MTases_sf"/>
</dbReference>
<evidence type="ECO:0000313" key="2">
    <source>
        <dbReference type="EMBL" id="SDR69422.1"/>
    </source>
</evidence>
<organism evidence="2 3">
    <name type="scientific">Christiangramia echinicola</name>
    <dbReference type="NCBI Taxonomy" id="279359"/>
    <lineage>
        <taxon>Bacteria</taxon>
        <taxon>Pseudomonadati</taxon>
        <taxon>Bacteroidota</taxon>
        <taxon>Flavobacteriia</taxon>
        <taxon>Flavobacteriales</taxon>
        <taxon>Flavobacteriaceae</taxon>
        <taxon>Christiangramia</taxon>
    </lineage>
</organism>
<dbReference type="Gene3D" id="3.40.50.150">
    <property type="entry name" value="Vaccinia Virus protein VP39"/>
    <property type="match status" value="1"/>
</dbReference>
<dbReference type="SUPFAM" id="SSF53335">
    <property type="entry name" value="S-adenosyl-L-methionine-dependent methyltransferases"/>
    <property type="match status" value="1"/>
</dbReference>
<dbReference type="GO" id="GO:0008757">
    <property type="term" value="F:S-adenosylmethionine-dependent methyltransferase activity"/>
    <property type="evidence" value="ECO:0007669"/>
    <property type="project" value="InterPro"/>
</dbReference>
<dbReference type="Proteomes" id="UP000198858">
    <property type="component" value="Chromosome I"/>
</dbReference>
<dbReference type="Pfam" id="PF08241">
    <property type="entry name" value="Methyltransf_11"/>
    <property type="match status" value="1"/>
</dbReference>
<dbReference type="InterPro" id="IPR013216">
    <property type="entry name" value="Methyltransf_11"/>
</dbReference>
<dbReference type="PANTHER" id="PTHR43861">
    <property type="entry name" value="TRANS-ACONITATE 2-METHYLTRANSFERASE-RELATED"/>
    <property type="match status" value="1"/>
</dbReference>
<keyword evidence="2" id="KW-0808">Transferase</keyword>
<accession>A0A1H1L569</accession>
<keyword evidence="2" id="KW-0489">Methyltransferase</keyword>
<gene>
    <name evidence="2" type="ORF">SAMN04488552_0554</name>
</gene>
<dbReference type="RefSeq" id="WP_089661202.1">
    <property type="nucleotide sequence ID" value="NZ_LT629745.1"/>
</dbReference>
<evidence type="ECO:0000313" key="3">
    <source>
        <dbReference type="Proteomes" id="UP000198858"/>
    </source>
</evidence>
<keyword evidence="3" id="KW-1185">Reference proteome</keyword>
<dbReference type="CDD" id="cd02440">
    <property type="entry name" value="AdoMet_MTases"/>
    <property type="match status" value="1"/>
</dbReference>
<reference evidence="2 3" key="1">
    <citation type="submission" date="2016-10" db="EMBL/GenBank/DDBJ databases">
        <authorList>
            <person name="Varghese N."/>
            <person name="Submissions S."/>
        </authorList>
    </citation>
    <scope>NUCLEOTIDE SEQUENCE [LARGE SCALE GENOMIC DNA]</scope>
    <source>
        <strain evidence="2 3">Mar_2010_102</strain>
    </source>
</reference>
<feature type="domain" description="Methyltransferase type 11" evidence="1">
    <location>
        <begin position="66"/>
        <end position="162"/>
    </location>
</feature>